<sequence length="285" mass="31193">MAPHHTGLVTVSVAVALRRRLASNLVSDPRTVLGGFAALKVDGVPHDVLILPSGLLLMPNQKQPGSDVKRLNGLVAEVGIEELIRRNRFVRFEDVSHSQVHRRTPLKVDLDLLGGGSMTLAAGWTTPLLTKNSDRDLCDLLAEIPATRPMPADGYENAARAWAEDAMVLDGVANVTANDIPYDLLVFDVGLVLIGEPGPFEKGQERLTKLLTNLPPHEIVGRNWFIRYEEVVDARIVKTLPLRAELELYDGLHLKIGERMVSQTLTDQGRDVLVDAFRSVGADAP</sequence>
<dbReference type="EMBL" id="FRCS01000009">
    <property type="protein sequence ID" value="SHN43231.1"/>
    <property type="molecule type" value="Genomic_DNA"/>
</dbReference>
<proteinExistence type="predicted"/>
<evidence type="ECO:0000313" key="2">
    <source>
        <dbReference type="Proteomes" id="UP000184440"/>
    </source>
</evidence>
<organism evidence="1 2">
    <name type="scientific">Cryptosporangium aurantiacum</name>
    <dbReference type="NCBI Taxonomy" id="134849"/>
    <lineage>
        <taxon>Bacteria</taxon>
        <taxon>Bacillati</taxon>
        <taxon>Actinomycetota</taxon>
        <taxon>Actinomycetes</taxon>
        <taxon>Cryptosporangiales</taxon>
        <taxon>Cryptosporangiaceae</taxon>
        <taxon>Cryptosporangium</taxon>
    </lineage>
</organism>
<reference evidence="1 2" key="1">
    <citation type="submission" date="2016-11" db="EMBL/GenBank/DDBJ databases">
        <authorList>
            <person name="Jaros S."/>
            <person name="Januszkiewicz K."/>
            <person name="Wedrychowicz H."/>
        </authorList>
    </citation>
    <scope>NUCLEOTIDE SEQUENCE [LARGE SCALE GENOMIC DNA]</scope>
    <source>
        <strain evidence="1 2">DSM 46144</strain>
    </source>
</reference>
<name>A0A1M7RAL7_9ACTN</name>
<dbReference type="AlphaFoldDB" id="A0A1M7RAL7"/>
<gene>
    <name evidence="1" type="ORF">SAMN05443668_10984</name>
</gene>
<dbReference type="STRING" id="134849.SAMN05443668_10984"/>
<evidence type="ECO:0000313" key="1">
    <source>
        <dbReference type="EMBL" id="SHN43231.1"/>
    </source>
</evidence>
<accession>A0A1M7RAL7</accession>
<dbReference type="Proteomes" id="UP000184440">
    <property type="component" value="Unassembled WGS sequence"/>
</dbReference>
<keyword evidence="2" id="KW-1185">Reference proteome</keyword>
<protein>
    <submittedName>
        <fullName evidence="1">Uncharacterized protein</fullName>
    </submittedName>
</protein>